<sequence length="89" mass="9995">MTSNDDTVRSFLSMGAQIAEEVRRRLDEAAAKVGQPQTDIDVDQIAEAVLLQVKEQIATEVERVITMLGVAREDELASLRNRIENLERK</sequence>
<dbReference type="AlphaFoldDB" id="A0A6J6F8B6"/>
<dbReference type="EMBL" id="CAEZTT010000112">
    <property type="protein sequence ID" value="CAB4580998.1"/>
    <property type="molecule type" value="Genomic_DNA"/>
</dbReference>
<name>A0A6J6F8B6_9ZZZZ</name>
<proteinExistence type="predicted"/>
<accession>A0A6J6F8B6</accession>
<gene>
    <name evidence="1" type="ORF">UFOPK1726_00922</name>
</gene>
<organism evidence="1">
    <name type="scientific">freshwater metagenome</name>
    <dbReference type="NCBI Taxonomy" id="449393"/>
    <lineage>
        <taxon>unclassified sequences</taxon>
        <taxon>metagenomes</taxon>
        <taxon>ecological metagenomes</taxon>
    </lineage>
</organism>
<reference evidence="1" key="1">
    <citation type="submission" date="2020-05" db="EMBL/GenBank/DDBJ databases">
        <authorList>
            <person name="Chiriac C."/>
            <person name="Salcher M."/>
            <person name="Ghai R."/>
            <person name="Kavagutti S V."/>
        </authorList>
    </citation>
    <scope>NUCLEOTIDE SEQUENCE</scope>
</reference>
<evidence type="ECO:0000313" key="1">
    <source>
        <dbReference type="EMBL" id="CAB4580998.1"/>
    </source>
</evidence>
<protein>
    <submittedName>
        <fullName evidence="1">Unannotated protein</fullName>
    </submittedName>
</protein>